<comment type="caution">
    <text evidence="1">The sequence shown here is derived from an EMBL/GenBank/DDBJ whole genome shotgun (WGS) entry which is preliminary data.</text>
</comment>
<reference evidence="1" key="1">
    <citation type="submission" date="2021-02" db="EMBL/GenBank/DDBJ databases">
        <authorList>
            <consortium name="DOE Joint Genome Institute"/>
            <person name="Ahrendt S."/>
            <person name="Looney B.P."/>
            <person name="Miyauchi S."/>
            <person name="Morin E."/>
            <person name="Drula E."/>
            <person name="Courty P.E."/>
            <person name="Chicoki N."/>
            <person name="Fauchery L."/>
            <person name="Kohler A."/>
            <person name="Kuo A."/>
            <person name="Labutti K."/>
            <person name="Pangilinan J."/>
            <person name="Lipzen A."/>
            <person name="Riley R."/>
            <person name="Andreopoulos W."/>
            <person name="He G."/>
            <person name="Johnson J."/>
            <person name="Barry K.W."/>
            <person name="Grigoriev I.V."/>
            <person name="Nagy L."/>
            <person name="Hibbett D."/>
            <person name="Henrissat B."/>
            <person name="Matheny P.B."/>
            <person name="Labbe J."/>
            <person name="Martin F."/>
        </authorList>
    </citation>
    <scope>NUCLEOTIDE SEQUENCE</scope>
    <source>
        <strain evidence="1">EC-137</strain>
    </source>
</reference>
<protein>
    <submittedName>
        <fullName evidence="1">Uncharacterized protein</fullName>
    </submittedName>
</protein>
<organism evidence="1 2">
    <name type="scientific">Vararia minispora EC-137</name>
    <dbReference type="NCBI Taxonomy" id="1314806"/>
    <lineage>
        <taxon>Eukaryota</taxon>
        <taxon>Fungi</taxon>
        <taxon>Dikarya</taxon>
        <taxon>Basidiomycota</taxon>
        <taxon>Agaricomycotina</taxon>
        <taxon>Agaricomycetes</taxon>
        <taxon>Russulales</taxon>
        <taxon>Lachnocladiaceae</taxon>
        <taxon>Vararia</taxon>
    </lineage>
</organism>
<gene>
    <name evidence="1" type="ORF">K488DRAFT_85915</name>
</gene>
<reference evidence="1" key="2">
    <citation type="journal article" date="2022" name="New Phytol.">
        <title>Evolutionary transition to the ectomycorrhizal habit in the genomes of a hyperdiverse lineage of mushroom-forming fungi.</title>
        <authorList>
            <person name="Looney B."/>
            <person name="Miyauchi S."/>
            <person name="Morin E."/>
            <person name="Drula E."/>
            <person name="Courty P.E."/>
            <person name="Kohler A."/>
            <person name="Kuo A."/>
            <person name="LaButti K."/>
            <person name="Pangilinan J."/>
            <person name="Lipzen A."/>
            <person name="Riley R."/>
            <person name="Andreopoulos W."/>
            <person name="He G."/>
            <person name="Johnson J."/>
            <person name="Nolan M."/>
            <person name="Tritt A."/>
            <person name="Barry K.W."/>
            <person name="Grigoriev I.V."/>
            <person name="Nagy L.G."/>
            <person name="Hibbett D."/>
            <person name="Henrissat B."/>
            <person name="Matheny P.B."/>
            <person name="Labbe J."/>
            <person name="Martin F.M."/>
        </authorList>
    </citation>
    <scope>NUCLEOTIDE SEQUENCE</scope>
    <source>
        <strain evidence="1">EC-137</strain>
    </source>
</reference>
<name>A0ACB8QL38_9AGAM</name>
<dbReference type="EMBL" id="MU273548">
    <property type="protein sequence ID" value="KAI0032372.1"/>
    <property type="molecule type" value="Genomic_DNA"/>
</dbReference>
<dbReference type="Proteomes" id="UP000814128">
    <property type="component" value="Unassembled WGS sequence"/>
</dbReference>
<proteinExistence type="predicted"/>
<sequence length="764" mass="83031">MADSKGPPPPRPPKRNAALANLHPGKTHVLDHQQKRRSSAQKKADNEAAAQVSAAQEKKKHQKLTKTAQRITSIEDSVLKADKEHGKPKATSLDTGLSGSENNNEGGEIQVGDEGHGDQSEPEESHCADDLEVDQGNDSEGSNPEEEDDDENSGNGETSETSEQSEIGKCGEDNRPDKSDEADDIEGDMGGAPDSSEPESEDGPGMPVDLDDEISAADNGGRMIETGSDSSFALGAESESSTGTEYGGELSASESDLEEDAAALPVPKRHGRIKKTRSRQKDRSLRDAVRERRTEDPAPTTAPKPVPRQVKRKAPESDDNSQSKKASSGSASKKVKGEPVASGLRSDWVVTNRNKISANAPSKTRKLRKSAEATRPATTASVPSIKPPPTRAMTSGLAVIKSEPVPDPSLRALFPNATVVDLTLDLSDDEEIVPNISDEDEALTNAAAEANVKAKGEKKGKHGGSRTTGSMGIVVKKENVDAAVKIENETAKKITLETHFPIPGSRAFKRFNGVYTLFALSWAGTVEHPFSVNEHDEINKKMQDMWKQVYPDHKNIRVTEHKILKSTLNSRFDTWRSEFGKRAIDALESRFNERCLDTRDARKDYVQASLQPSVSSGVPMLIFKDRENESGAFQDEVVIQVFVGAHLRRVQGAELVCNGKPIGALALAAAAVERAYTLFEKTGDDERQKAEDKARRTLFSFNDSWAATVESYMKSIKTYSDRKWARIFDEAQKVAPKAFKSVAASKTNVRGRTERGIVVESDGE</sequence>
<accession>A0ACB8QL38</accession>
<keyword evidence="2" id="KW-1185">Reference proteome</keyword>
<evidence type="ECO:0000313" key="2">
    <source>
        <dbReference type="Proteomes" id="UP000814128"/>
    </source>
</evidence>
<evidence type="ECO:0000313" key="1">
    <source>
        <dbReference type="EMBL" id="KAI0032372.1"/>
    </source>
</evidence>